<protein>
    <submittedName>
        <fullName evidence="1">Uncharacterized protein</fullName>
    </submittedName>
</protein>
<evidence type="ECO:0000313" key="1">
    <source>
        <dbReference type="EMBL" id="KAI9509438.1"/>
    </source>
</evidence>
<dbReference type="EMBL" id="JAGFNK010000064">
    <property type="protein sequence ID" value="KAI9509438.1"/>
    <property type="molecule type" value="Genomic_DNA"/>
</dbReference>
<name>A0ACC0UCX5_9AGAM</name>
<comment type="caution">
    <text evidence="1">The sequence shown here is derived from an EMBL/GenBank/DDBJ whole genome shotgun (WGS) entry which is preliminary data.</text>
</comment>
<dbReference type="Proteomes" id="UP001207468">
    <property type="component" value="Unassembled WGS sequence"/>
</dbReference>
<accession>A0ACC0UCX5</accession>
<keyword evidence="2" id="KW-1185">Reference proteome</keyword>
<sequence length="237" mass="26370">MLGHRAAGLNPMLIGIDSTSPTIDPRLYAELKPKVGTLVENLYHFNTSQARESISSNAKLAQMLLRDMTFVYPETGNSRKRHNPYRHPIIQTVINVSFFSNKDDVGVVHYEHFSPMPIPIIALTLTVVECCINEWSDGIRKESSWDEEKFQNVYTSHVSALFDFKAHSPSNDDVLYQLQCDLLKDACKHAGVPPYPIPESGRFPPGALEAVREGCTQPTSCDFPAPGENPGIVVETV</sequence>
<reference evidence="1" key="1">
    <citation type="submission" date="2021-03" db="EMBL/GenBank/DDBJ databases">
        <title>Evolutionary priming and transition to the ectomycorrhizal habit in an iconic lineage of mushroom-forming fungi: is preadaptation a requirement?</title>
        <authorList>
            <consortium name="DOE Joint Genome Institute"/>
            <person name="Looney B.P."/>
            <person name="Miyauchi S."/>
            <person name="Morin E."/>
            <person name="Drula E."/>
            <person name="Courty P.E."/>
            <person name="Chicoki N."/>
            <person name="Fauchery L."/>
            <person name="Kohler A."/>
            <person name="Kuo A."/>
            <person name="LaButti K."/>
            <person name="Pangilinan J."/>
            <person name="Lipzen A."/>
            <person name="Riley R."/>
            <person name="Andreopoulos W."/>
            <person name="He G."/>
            <person name="Johnson J."/>
            <person name="Barry K.W."/>
            <person name="Grigoriev I.V."/>
            <person name="Nagy L."/>
            <person name="Hibbett D."/>
            <person name="Henrissat B."/>
            <person name="Matheny P.B."/>
            <person name="Labbe J."/>
            <person name="Martin A.F."/>
        </authorList>
    </citation>
    <scope>NUCLEOTIDE SEQUENCE</scope>
    <source>
        <strain evidence="1">BPL698</strain>
    </source>
</reference>
<evidence type="ECO:0000313" key="2">
    <source>
        <dbReference type="Proteomes" id="UP001207468"/>
    </source>
</evidence>
<organism evidence="1 2">
    <name type="scientific">Russula earlei</name>
    <dbReference type="NCBI Taxonomy" id="71964"/>
    <lineage>
        <taxon>Eukaryota</taxon>
        <taxon>Fungi</taxon>
        <taxon>Dikarya</taxon>
        <taxon>Basidiomycota</taxon>
        <taxon>Agaricomycotina</taxon>
        <taxon>Agaricomycetes</taxon>
        <taxon>Russulales</taxon>
        <taxon>Russulaceae</taxon>
        <taxon>Russula</taxon>
    </lineage>
</organism>
<gene>
    <name evidence="1" type="ORF">F5148DRAFT_753258</name>
</gene>
<proteinExistence type="predicted"/>